<dbReference type="InterPro" id="IPR029058">
    <property type="entry name" value="AB_hydrolase_fold"/>
</dbReference>
<keyword evidence="4" id="KW-1185">Reference proteome</keyword>
<reference evidence="3 4" key="1">
    <citation type="submission" date="2014-01" db="EMBL/GenBank/DDBJ databases">
        <title>Sulfitobacter sp. H3 (MCCC 1A00686) Genome Sequencing.</title>
        <authorList>
            <person name="Lai Q."/>
            <person name="Hong Z."/>
        </authorList>
    </citation>
    <scope>NUCLEOTIDE SEQUENCE [LARGE SCALE GENOMIC DNA]</scope>
    <source>
        <strain evidence="3 4">H3</strain>
    </source>
</reference>
<dbReference type="PRINTS" id="PR00412">
    <property type="entry name" value="EPOXHYDRLASE"/>
</dbReference>
<dbReference type="RefSeq" id="WP_037920906.1">
    <property type="nucleotide sequence ID" value="NZ_CP054599.1"/>
</dbReference>
<evidence type="ECO:0000313" key="4">
    <source>
        <dbReference type="Proteomes" id="UP000027746"/>
    </source>
</evidence>
<dbReference type="InterPro" id="IPR000073">
    <property type="entry name" value="AB_hydrolase_1"/>
</dbReference>
<gene>
    <name evidence="3" type="ORF">SUH3_02065</name>
</gene>
<evidence type="ECO:0000256" key="1">
    <source>
        <dbReference type="ARBA" id="ARBA00022801"/>
    </source>
</evidence>
<proteinExistence type="predicted"/>
<dbReference type="EMBL" id="JAMD01000001">
    <property type="protein sequence ID" value="KEJ97794.1"/>
    <property type="molecule type" value="Genomic_DNA"/>
</dbReference>
<protein>
    <submittedName>
        <fullName evidence="3">Alpha/beta hydrolase</fullName>
    </submittedName>
</protein>
<sequence>MTIKGFTSATADVNGQRIHYTMAGSGPPLLLLHGFPQTHAMWHGIAPTLAQQFTTVAADLRGYGASSKPQGSENYSFREMAADQVALMAHLGFDSFHLVGHDRGARTSHRAALDHPDAIRSLTLMDIVPTHLLLSDLQQQVARAYYHWFFLAQPAPMPETMIGHDPDAYFEYCLTGWGKGALNSFDPEALEQYRTAWRDPETIRAMCDDYRAAIDHDMALDAADLGRRVTCPALVLSGANGVMAKHYDVGATWVNRLSNMQVDSLPGGHFFPDQYPSETADKILEFLLKAQPDAA</sequence>
<evidence type="ECO:0000259" key="2">
    <source>
        <dbReference type="Pfam" id="PF00561"/>
    </source>
</evidence>
<dbReference type="PANTHER" id="PTHR43329">
    <property type="entry name" value="EPOXIDE HYDROLASE"/>
    <property type="match status" value="1"/>
</dbReference>
<dbReference type="Pfam" id="PF00561">
    <property type="entry name" value="Abhydrolase_1"/>
    <property type="match status" value="1"/>
</dbReference>
<feature type="domain" description="AB hydrolase-1" evidence="2">
    <location>
        <begin position="27"/>
        <end position="271"/>
    </location>
</feature>
<organism evidence="3 4">
    <name type="scientific">Pseudosulfitobacter pseudonitzschiae</name>
    <dbReference type="NCBI Taxonomy" id="1402135"/>
    <lineage>
        <taxon>Bacteria</taxon>
        <taxon>Pseudomonadati</taxon>
        <taxon>Pseudomonadota</taxon>
        <taxon>Alphaproteobacteria</taxon>
        <taxon>Rhodobacterales</taxon>
        <taxon>Roseobacteraceae</taxon>
        <taxon>Pseudosulfitobacter</taxon>
    </lineage>
</organism>
<dbReference type="OrthoDB" id="9804723at2"/>
<evidence type="ECO:0000313" key="3">
    <source>
        <dbReference type="EMBL" id="KEJ97794.1"/>
    </source>
</evidence>
<dbReference type="Gene3D" id="3.40.50.1820">
    <property type="entry name" value="alpha/beta hydrolase"/>
    <property type="match status" value="1"/>
</dbReference>
<dbReference type="GO" id="GO:0016787">
    <property type="term" value="F:hydrolase activity"/>
    <property type="evidence" value="ECO:0007669"/>
    <property type="project" value="UniProtKB-KW"/>
</dbReference>
<dbReference type="InterPro" id="IPR000639">
    <property type="entry name" value="Epox_hydrolase-like"/>
</dbReference>
<keyword evidence="1 3" id="KW-0378">Hydrolase</keyword>
<accession>A0A073J740</accession>
<dbReference type="GeneID" id="68870336"/>
<dbReference type="Proteomes" id="UP000027746">
    <property type="component" value="Unassembled WGS sequence"/>
</dbReference>
<dbReference type="PRINTS" id="PR00111">
    <property type="entry name" value="ABHYDROLASE"/>
</dbReference>
<name>A0A073J740_9RHOB</name>
<comment type="caution">
    <text evidence="3">The sequence shown here is derived from an EMBL/GenBank/DDBJ whole genome shotgun (WGS) entry which is preliminary data.</text>
</comment>
<dbReference type="SUPFAM" id="SSF53474">
    <property type="entry name" value="alpha/beta-Hydrolases"/>
    <property type="match status" value="1"/>
</dbReference>
<dbReference type="AlphaFoldDB" id="A0A073J740"/>